<evidence type="ECO:0000256" key="2">
    <source>
        <dbReference type="ARBA" id="ARBA00013147"/>
    </source>
</evidence>
<dbReference type="AlphaFoldDB" id="A0A5C6RXV5"/>
<dbReference type="PROSITE" id="PS51171">
    <property type="entry name" value="PREPHENATE_DEHYDR_3"/>
    <property type="match status" value="1"/>
</dbReference>
<dbReference type="PANTHER" id="PTHR21022">
    <property type="entry name" value="PREPHENATE DEHYDRATASE P PROTEIN"/>
    <property type="match status" value="1"/>
</dbReference>
<evidence type="ECO:0000259" key="8">
    <source>
        <dbReference type="PROSITE" id="PS51171"/>
    </source>
</evidence>
<dbReference type="Pfam" id="PF00800">
    <property type="entry name" value="PDT"/>
    <property type="match status" value="1"/>
</dbReference>
<comment type="catalytic activity">
    <reaction evidence="7">
        <text>prephenate + H(+) = 3-phenylpyruvate + CO2 + H2O</text>
        <dbReference type="Rhea" id="RHEA:21648"/>
        <dbReference type="ChEBI" id="CHEBI:15377"/>
        <dbReference type="ChEBI" id="CHEBI:15378"/>
        <dbReference type="ChEBI" id="CHEBI:16526"/>
        <dbReference type="ChEBI" id="CHEBI:18005"/>
        <dbReference type="ChEBI" id="CHEBI:29934"/>
        <dbReference type="EC" id="4.2.1.51"/>
    </reaction>
</comment>
<dbReference type="CDD" id="cd13631">
    <property type="entry name" value="PBP2_Ct-PDT_like"/>
    <property type="match status" value="1"/>
</dbReference>
<keyword evidence="11" id="KW-1185">Reference proteome</keyword>
<dbReference type="UniPathway" id="UPA00121">
    <property type="reaction ID" value="UER00345"/>
</dbReference>
<evidence type="ECO:0000256" key="5">
    <source>
        <dbReference type="ARBA" id="ARBA00023222"/>
    </source>
</evidence>
<gene>
    <name evidence="10" type="ORF">FRY74_01555</name>
</gene>
<dbReference type="Gene3D" id="3.40.190.10">
    <property type="entry name" value="Periplasmic binding protein-like II"/>
    <property type="match status" value="2"/>
</dbReference>
<feature type="domain" description="ACT" evidence="9">
    <location>
        <begin position="193"/>
        <end position="269"/>
    </location>
</feature>
<protein>
    <recommendedName>
        <fullName evidence="2">prephenate dehydratase</fullName>
        <ecNumber evidence="2">4.2.1.51</ecNumber>
    </recommendedName>
</protein>
<dbReference type="OrthoDB" id="9802281at2"/>
<dbReference type="GO" id="GO:0005737">
    <property type="term" value="C:cytoplasm"/>
    <property type="evidence" value="ECO:0007669"/>
    <property type="project" value="TreeGrafter"/>
</dbReference>
<keyword evidence="3" id="KW-0028">Amino-acid biosynthesis</keyword>
<dbReference type="GO" id="GO:0004664">
    <property type="term" value="F:prephenate dehydratase activity"/>
    <property type="evidence" value="ECO:0007669"/>
    <property type="project" value="UniProtKB-EC"/>
</dbReference>
<name>A0A5C6RXV5_9FLAO</name>
<dbReference type="GO" id="GO:0009094">
    <property type="term" value="P:L-phenylalanine biosynthetic process"/>
    <property type="evidence" value="ECO:0007669"/>
    <property type="project" value="UniProtKB-UniPathway"/>
</dbReference>
<dbReference type="InterPro" id="IPR001086">
    <property type="entry name" value="Preph_deHydtase"/>
</dbReference>
<dbReference type="SUPFAM" id="SSF53850">
    <property type="entry name" value="Periplasmic binding protein-like II"/>
    <property type="match status" value="1"/>
</dbReference>
<dbReference type="Gene3D" id="3.30.70.260">
    <property type="match status" value="1"/>
</dbReference>
<evidence type="ECO:0000256" key="3">
    <source>
        <dbReference type="ARBA" id="ARBA00022605"/>
    </source>
</evidence>
<dbReference type="PROSITE" id="PS51671">
    <property type="entry name" value="ACT"/>
    <property type="match status" value="1"/>
</dbReference>
<dbReference type="PANTHER" id="PTHR21022:SF19">
    <property type="entry name" value="PREPHENATE DEHYDRATASE-RELATED"/>
    <property type="match status" value="1"/>
</dbReference>
<dbReference type="EC" id="4.2.1.51" evidence="2"/>
<evidence type="ECO:0000256" key="1">
    <source>
        <dbReference type="ARBA" id="ARBA00004741"/>
    </source>
</evidence>
<evidence type="ECO:0000313" key="10">
    <source>
        <dbReference type="EMBL" id="TXB66894.1"/>
    </source>
</evidence>
<dbReference type="InterPro" id="IPR045865">
    <property type="entry name" value="ACT-like_dom_sf"/>
</dbReference>
<organism evidence="10 11">
    <name type="scientific">Vicingus serpentipes</name>
    <dbReference type="NCBI Taxonomy" id="1926625"/>
    <lineage>
        <taxon>Bacteria</taxon>
        <taxon>Pseudomonadati</taxon>
        <taxon>Bacteroidota</taxon>
        <taxon>Flavobacteriia</taxon>
        <taxon>Flavobacteriales</taxon>
        <taxon>Vicingaceae</taxon>
        <taxon>Vicingus</taxon>
    </lineage>
</organism>
<dbReference type="InterPro" id="IPR002912">
    <property type="entry name" value="ACT_dom"/>
</dbReference>
<comment type="pathway">
    <text evidence="1">Amino-acid biosynthesis; L-phenylalanine biosynthesis; phenylpyruvate from prephenate: step 1/1.</text>
</comment>
<evidence type="ECO:0000259" key="9">
    <source>
        <dbReference type="PROSITE" id="PS51671"/>
    </source>
</evidence>
<dbReference type="Proteomes" id="UP000321721">
    <property type="component" value="Unassembled WGS sequence"/>
</dbReference>
<keyword evidence="6" id="KW-0456">Lyase</keyword>
<dbReference type="SUPFAM" id="SSF55021">
    <property type="entry name" value="ACT-like"/>
    <property type="match status" value="1"/>
</dbReference>
<evidence type="ECO:0000256" key="6">
    <source>
        <dbReference type="ARBA" id="ARBA00023239"/>
    </source>
</evidence>
<dbReference type="CDD" id="cd04905">
    <property type="entry name" value="ACT_CM-PDT"/>
    <property type="match status" value="1"/>
</dbReference>
<keyword evidence="4" id="KW-0057">Aromatic amino acid biosynthesis</keyword>
<sequence>MKIAIQGIEGCFHQIAANKFFNREVEVLCCVNFHELVNKVTTQQECDLGIMAIENSIAGSILQNYKLLQQSNLKIIGEVYLPIVQNLIVIPGTKIEDIEEIHSHPMAIYQCSEFLSKLKNIKVIETEDTAASVKRIKDNNWGKKAAISSELSASIYGMEILTSSIETNKANYTRFLILSKNEIEEVKDTNKASLYFSVENTKGSLAKVLELITKNDINLTKLQSFPIVGSSWQYYFHSDLEYSAYSNFNNLILQLNNHTTKVKILGNYKKGIK</sequence>
<reference evidence="10 11" key="1">
    <citation type="submission" date="2019-08" db="EMBL/GenBank/DDBJ databases">
        <title>Genome of Vicingus serpentipes NCIMB 15042.</title>
        <authorList>
            <person name="Bowman J.P."/>
        </authorList>
    </citation>
    <scope>NUCLEOTIDE SEQUENCE [LARGE SCALE GENOMIC DNA]</scope>
    <source>
        <strain evidence="10 11">NCIMB 15042</strain>
    </source>
</reference>
<evidence type="ECO:0000256" key="7">
    <source>
        <dbReference type="ARBA" id="ARBA00047848"/>
    </source>
</evidence>
<proteinExistence type="predicted"/>
<keyword evidence="5" id="KW-0584">Phenylalanine biosynthesis</keyword>
<dbReference type="EMBL" id="VOOS01000001">
    <property type="protein sequence ID" value="TXB66894.1"/>
    <property type="molecule type" value="Genomic_DNA"/>
</dbReference>
<evidence type="ECO:0000313" key="11">
    <source>
        <dbReference type="Proteomes" id="UP000321721"/>
    </source>
</evidence>
<accession>A0A5C6RXV5</accession>
<dbReference type="RefSeq" id="WP_147097931.1">
    <property type="nucleotide sequence ID" value="NZ_VOOS01000001.1"/>
</dbReference>
<comment type="caution">
    <text evidence="10">The sequence shown here is derived from an EMBL/GenBank/DDBJ whole genome shotgun (WGS) entry which is preliminary data.</text>
</comment>
<feature type="domain" description="Prephenate dehydratase" evidence="8">
    <location>
        <begin position="2"/>
        <end position="180"/>
    </location>
</feature>
<evidence type="ECO:0000256" key="4">
    <source>
        <dbReference type="ARBA" id="ARBA00023141"/>
    </source>
</evidence>